<dbReference type="Proteomes" id="UP001500929">
    <property type="component" value="Unassembled WGS sequence"/>
</dbReference>
<dbReference type="SMART" id="SM00829">
    <property type="entry name" value="PKS_ER"/>
    <property type="match status" value="1"/>
</dbReference>
<dbReference type="NCBIfam" id="TIGR02817">
    <property type="entry name" value="adh_fam_1"/>
    <property type="match status" value="1"/>
</dbReference>
<gene>
    <name evidence="3" type="ORF">GCM10009851_11870</name>
</gene>
<dbReference type="EMBL" id="BAAAQY010000003">
    <property type="protein sequence ID" value="GAA2228972.1"/>
    <property type="molecule type" value="Genomic_DNA"/>
</dbReference>
<evidence type="ECO:0000256" key="1">
    <source>
        <dbReference type="RuleBase" id="RU364000"/>
    </source>
</evidence>
<dbReference type="SUPFAM" id="SSF50129">
    <property type="entry name" value="GroES-like"/>
    <property type="match status" value="1"/>
</dbReference>
<feature type="domain" description="Enoyl reductase (ER)" evidence="2">
    <location>
        <begin position="18"/>
        <end position="335"/>
    </location>
</feature>
<keyword evidence="1" id="KW-0479">Metal-binding</keyword>
<dbReference type="CDD" id="cd08252">
    <property type="entry name" value="AL_MDR"/>
    <property type="match status" value="1"/>
</dbReference>
<dbReference type="Pfam" id="PF13602">
    <property type="entry name" value="ADH_zinc_N_2"/>
    <property type="match status" value="1"/>
</dbReference>
<evidence type="ECO:0000313" key="4">
    <source>
        <dbReference type="Proteomes" id="UP001500929"/>
    </source>
</evidence>
<dbReference type="InterPro" id="IPR011032">
    <property type="entry name" value="GroES-like_sf"/>
</dbReference>
<dbReference type="Gene3D" id="3.40.50.720">
    <property type="entry name" value="NAD(P)-binding Rossmann-like Domain"/>
    <property type="match status" value="1"/>
</dbReference>
<reference evidence="3 4" key="1">
    <citation type="journal article" date="2019" name="Int. J. Syst. Evol. Microbiol.">
        <title>The Global Catalogue of Microorganisms (GCM) 10K type strain sequencing project: providing services to taxonomists for standard genome sequencing and annotation.</title>
        <authorList>
            <consortium name="The Broad Institute Genomics Platform"/>
            <consortium name="The Broad Institute Genome Sequencing Center for Infectious Disease"/>
            <person name="Wu L."/>
            <person name="Ma J."/>
        </authorList>
    </citation>
    <scope>NUCLEOTIDE SEQUENCE [LARGE SCALE GENOMIC DNA]</scope>
    <source>
        <strain evidence="3 4">JCM 16117</strain>
    </source>
</reference>
<comment type="similarity">
    <text evidence="1">Belongs to the zinc-containing alcohol dehydrogenase family. Quinone oxidoreductase subfamily.</text>
</comment>
<sequence length="337" mass="35934">MSQGKPIVTRALVAQGGTTLDDPRAFVEQEHTLSPMRPRDLLVRVEAVSINPVDTKTRNSLRAGSSRVLGWDASGVVEAVGPEVQGFAPGDEVWYAGDISRDGTNAELHLVDERIVARKPSTLSHADAAALPLTAITAWETLFERFALSGRSAGTLVVLGGAGGVGSIMIQLAKKLTQVQVVATASRDESRAWVLALGADHVVGHHDLASGVLAVAPGGVEWVFSPHSRGNIPQFATMLKPFGEVTAIDEPSGLDLLPLKSKSIAWHWELMFTRALYETPDMHKQGDLLRQLAQLVDDHTVGTTATTVLDGFAGDTLREAHKLVDSGRSVGKVVVAR</sequence>
<evidence type="ECO:0000259" key="2">
    <source>
        <dbReference type="SMART" id="SM00829"/>
    </source>
</evidence>
<dbReference type="SUPFAM" id="SSF51735">
    <property type="entry name" value="NAD(P)-binding Rossmann-fold domains"/>
    <property type="match status" value="1"/>
</dbReference>
<dbReference type="InterPro" id="IPR020843">
    <property type="entry name" value="ER"/>
</dbReference>
<dbReference type="RefSeq" id="WP_259478694.1">
    <property type="nucleotide sequence ID" value="NZ_BAAAQY010000003.1"/>
</dbReference>
<dbReference type="Gene3D" id="3.90.180.10">
    <property type="entry name" value="Medium-chain alcohol dehydrogenases, catalytic domain"/>
    <property type="match status" value="1"/>
</dbReference>
<evidence type="ECO:0000313" key="3">
    <source>
        <dbReference type="EMBL" id="GAA2228972.1"/>
    </source>
</evidence>
<name>A0ABN3DF72_9MICO</name>
<dbReference type="InterPro" id="IPR013154">
    <property type="entry name" value="ADH-like_N"/>
</dbReference>
<dbReference type="InterPro" id="IPR052585">
    <property type="entry name" value="Lipid_raft_assoc_Zn_ADH"/>
</dbReference>
<keyword evidence="4" id="KW-1185">Reference proteome</keyword>
<organism evidence="3 4">
    <name type="scientific">Herbiconiux moechotypicola</name>
    <dbReference type="NCBI Taxonomy" id="637393"/>
    <lineage>
        <taxon>Bacteria</taxon>
        <taxon>Bacillati</taxon>
        <taxon>Actinomycetota</taxon>
        <taxon>Actinomycetes</taxon>
        <taxon>Micrococcales</taxon>
        <taxon>Microbacteriaceae</taxon>
        <taxon>Herbiconiux</taxon>
    </lineage>
</organism>
<dbReference type="InterPro" id="IPR036291">
    <property type="entry name" value="NAD(P)-bd_dom_sf"/>
</dbReference>
<accession>A0ABN3DF72</accession>
<protein>
    <recommendedName>
        <fullName evidence="1">Zinc-type alcohol dehydrogenase-like protein</fullName>
    </recommendedName>
</protein>
<keyword evidence="1" id="KW-0560">Oxidoreductase</keyword>
<proteinExistence type="inferred from homology"/>
<dbReference type="Pfam" id="PF08240">
    <property type="entry name" value="ADH_N"/>
    <property type="match status" value="1"/>
</dbReference>
<dbReference type="PANTHER" id="PTHR43482">
    <property type="entry name" value="PROTEIN AST1-RELATED"/>
    <property type="match status" value="1"/>
</dbReference>
<dbReference type="PANTHER" id="PTHR43482:SF1">
    <property type="entry name" value="PROTEIN AST1-RELATED"/>
    <property type="match status" value="1"/>
</dbReference>
<dbReference type="InterPro" id="IPR014182">
    <property type="entry name" value="ADH_Zn_typ-1"/>
</dbReference>
<comment type="caution">
    <text evidence="3">The sequence shown here is derived from an EMBL/GenBank/DDBJ whole genome shotgun (WGS) entry which is preliminary data.</text>
</comment>
<keyword evidence="1" id="KW-0862">Zinc</keyword>